<sequence length="143" mass="15520">MAYATLQDLIDRFGRTELVQLTDRTNKPASTIDESVVARALTDAEATINGYVARRYQLPLTSVPEALTKKACDIARYYLHGKAADKDSPVYLAHKEATTWLQDVAKGLVVIEAEGIAPAAAGGGVIRANPSGRVFTRQSLRDM</sequence>
<keyword evidence="2" id="KW-1185">Reference proteome</keyword>
<evidence type="ECO:0000313" key="2">
    <source>
        <dbReference type="Proteomes" id="UP000233491"/>
    </source>
</evidence>
<organism evidence="1 2">
    <name type="scientific">Pleomorphomonas diazotrophica</name>
    <dbReference type="NCBI Taxonomy" id="1166257"/>
    <lineage>
        <taxon>Bacteria</taxon>
        <taxon>Pseudomonadati</taxon>
        <taxon>Pseudomonadota</taxon>
        <taxon>Alphaproteobacteria</taxon>
        <taxon>Hyphomicrobiales</taxon>
        <taxon>Pleomorphomonadaceae</taxon>
        <taxon>Pleomorphomonas</taxon>
    </lineage>
</organism>
<name>A0A1I4Q7W7_9HYPH</name>
<dbReference type="AlphaFoldDB" id="A0A1I4Q7W7"/>
<dbReference type="RefSeq" id="WP_101288136.1">
    <property type="nucleotide sequence ID" value="NZ_FOUQ01000001.1"/>
</dbReference>
<gene>
    <name evidence="1" type="ORF">CXZ10_05855</name>
</gene>
<comment type="caution">
    <text evidence="1">The sequence shown here is derived from an EMBL/GenBank/DDBJ whole genome shotgun (WGS) entry which is preliminary data.</text>
</comment>
<dbReference type="Proteomes" id="UP000233491">
    <property type="component" value="Unassembled WGS sequence"/>
</dbReference>
<dbReference type="InterPro" id="IPR009752">
    <property type="entry name" value="Phage_Mu_GpJ"/>
</dbReference>
<reference evidence="1 2" key="1">
    <citation type="submission" date="2017-12" db="EMBL/GenBank/DDBJ databases">
        <title>Anaerobic carbon monoxide metabolism by Pleomorphomonas carboxyditropha sp. nov., a new mesophilic hydrogenogenic carboxidotroph.</title>
        <authorList>
            <person name="Esquivel-Elizondo S."/>
            <person name="Krajmalnik-Brown R."/>
        </authorList>
    </citation>
    <scope>NUCLEOTIDE SEQUENCE [LARGE SCALE GENOMIC DNA]</scope>
    <source>
        <strain evidence="1 2">R5-392</strain>
    </source>
</reference>
<accession>A0A1I4Q7W7</accession>
<dbReference type="EMBL" id="PJNW01000002">
    <property type="protein sequence ID" value="PKR90873.1"/>
    <property type="molecule type" value="Genomic_DNA"/>
</dbReference>
<evidence type="ECO:0000313" key="1">
    <source>
        <dbReference type="EMBL" id="PKR90873.1"/>
    </source>
</evidence>
<dbReference type="OrthoDB" id="9812088at2"/>
<dbReference type="Pfam" id="PF07030">
    <property type="entry name" value="Phage_Mu_Gp36"/>
    <property type="match status" value="1"/>
</dbReference>
<proteinExistence type="predicted"/>
<protein>
    <submittedName>
        <fullName evidence="1">DUF1320 domain-containing protein</fullName>
    </submittedName>
</protein>